<keyword evidence="3" id="KW-1185">Reference proteome</keyword>
<gene>
    <name evidence="2" type="ORF">FEF09_22680</name>
</gene>
<dbReference type="Gene3D" id="3.40.50.300">
    <property type="entry name" value="P-loop containing nucleotide triphosphate hydrolases"/>
    <property type="match status" value="1"/>
</dbReference>
<sequence length="55" mass="6255">MNERTRMLDNIRIRNFKSIDDLSIDLGRFNVFIGENGCGKSNIGEYSICGSRIKS</sequence>
<dbReference type="OrthoDB" id="9805802at2"/>
<organism evidence="2 3">
    <name type="scientific">Chitinophaga pinensis</name>
    <dbReference type="NCBI Taxonomy" id="79329"/>
    <lineage>
        <taxon>Bacteria</taxon>
        <taxon>Pseudomonadati</taxon>
        <taxon>Bacteroidota</taxon>
        <taxon>Chitinophagia</taxon>
        <taxon>Chitinophagales</taxon>
        <taxon>Chitinophagaceae</taxon>
        <taxon>Chitinophaga</taxon>
    </lineage>
</organism>
<feature type="domain" description="Endonuclease GajA/Old nuclease/RecF-like AAA" evidence="1">
    <location>
        <begin position="7"/>
        <end position="43"/>
    </location>
</feature>
<evidence type="ECO:0000313" key="3">
    <source>
        <dbReference type="Proteomes" id="UP000318815"/>
    </source>
</evidence>
<name>A0A5C6LNV7_9BACT</name>
<dbReference type="InterPro" id="IPR041685">
    <property type="entry name" value="AAA_GajA/Old/RecF-like"/>
</dbReference>
<comment type="caution">
    <text evidence="2">The sequence shown here is derived from an EMBL/GenBank/DDBJ whole genome shotgun (WGS) entry which is preliminary data.</text>
</comment>
<protein>
    <submittedName>
        <fullName evidence="2">AAA family ATPase</fullName>
    </submittedName>
</protein>
<dbReference type="EMBL" id="VOHS01000032">
    <property type="protein sequence ID" value="TWV96795.1"/>
    <property type="molecule type" value="Genomic_DNA"/>
</dbReference>
<evidence type="ECO:0000259" key="1">
    <source>
        <dbReference type="Pfam" id="PF13175"/>
    </source>
</evidence>
<dbReference type="Proteomes" id="UP000318815">
    <property type="component" value="Unassembled WGS sequence"/>
</dbReference>
<dbReference type="AlphaFoldDB" id="A0A5C6LNV7"/>
<dbReference type="SUPFAM" id="SSF52540">
    <property type="entry name" value="P-loop containing nucleoside triphosphate hydrolases"/>
    <property type="match status" value="1"/>
</dbReference>
<evidence type="ECO:0000313" key="2">
    <source>
        <dbReference type="EMBL" id="TWV96795.1"/>
    </source>
</evidence>
<dbReference type="Pfam" id="PF13175">
    <property type="entry name" value="AAA_15"/>
    <property type="match status" value="1"/>
</dbReference>
<accession>A0A5C6LNV7</accession>
<proteinExistence type="predicted"/>
<dbReference type="InterPro" id="IPR027417">
    <property type="entry name" value="P-loop_NTPase"/>
</dbReference>
<reference evidence="2 3" key="1">
    <citation type="submission" date="2019-08" db="EMBL/GenBank/DDBJ databases">
        <title>Whole genome sequencing of chitin degrading bacteria Chitinophaga pinensis YS16.</title>
        <authorList>
            <person name="Singh R.P."/>
            <person name="Manchanda G."/>
            <person name="Maurya I.K."/>
            <person name="Joshi N.K."/>
            <person name="Srivastava A.K."/>
        </authorList>
    </citation>
    <scope>NUCLEOTIDE SEQUENCE [LARGE SCALE GENOMIC DNA]</scope>
    <source>
        <strain evidence="2 3">YS-16</strain>
    </source>
</reference>